<reference evidence="5" key="2">
    <citation type="submission" date="2017-05" db="UniProtKB">
        <authorList>
            <consortium name="EnsemblMetazoa"/>
        </authorList>
    </citation>
    <scope>IDENTIFICATION</scope>
</reference>
<feature type="region of interest" description="Disordered" evidence="3">
    <location>
        <begin position="1"/>
        <end position="50"/>
    </location>
</feature>
<dbReference type="eggNOG" id="ENOG502QPM4">
    <property type="taxonomic scope" value="Eukaryota"/>
</dbReference>
<feature type="region of interest" description="Disordered" evidence="3">
    <location>
        <begin position="890"/>
        <end position="961"/>
    </location>
</feature>
<feature type="compositionally biased region" description="Basic and acidic residues" evidence="3">
    <location>
        <begin position="586"/>
        <end position="608"/>
    </location>
</feature>
<reference evidence="6" key="1">
    <citation type="journal article" date="2010" name="Nature">
        <title>The Amphimedon queenslandica genome and the evolution of animal complexity.</title>
        <authorList>
            <person name="Srivastava M."/>
            <person name="Simakov O."/>
            <person name="Chapman J."/>
            <person name="Fahey B."/>
            <person name="Gauthier M.E."/>
            <person name="Mitros T."/>
            <person name="Richards G.S."/>
            <person name="Conaco C."/>
            <person name="Dacre M."/>
            <person name="Hellsten U."/>
            <person name="Larroux C."/>
            <person name="Putnam N.H."/>
            <person name="Stanke M."/>
            <person name="Adamska M."/>
            <person name="Darling A."/>
            <person name="Degnan S.M."/>
            <person name="Oakley T.H."/>
            <person name="Plachetzki D.C."/>
            <person name="Zhai Y."/>
            <person name="Adamski M."/>
            <person name="Calcino A."/>
            <person name="Cummins S.F."/>
            <person name="Goodstein D.M."/>
            <person name="Harris C."/>
            <person name="Jackson D.J."/>
            <person name="Leys S.P."/>
            <person name="Shu S."/>
            <person name="Woodcroft B.J."/>
            <person name="Vervoort M."/>
            <person name="Kosik K.S."/>
            <person name="Manning G."/>
            <person name="Degnan B.M."/>
            <person name="Rokhsar D.S."/>
        </authorList>
    </citation>
    <scope>NUCLEOTIDE SEQUENCE [LARGE SCALE GENOMIC DNA]</scope>
</reference>
<keyword evidence="1 2" id="KW-0175">Coiled coil</keyword>
<name>A0A1X7U2V7_AMPQE</name>
<feature type="compositionally biased region" description="Polar residues" evidence="3">
    <location>
        <begin position="105"/>
        <end position="114"/>
    </location>
</feature>
<feature type="compositionally biased region" description="Polar residues" evidence="3">
    <location>
        <begin position="1"/>
        <end position="10"/>
    </location>
</feature>
<evidence type="ECO:0000313" key="6">
    <source>
        <dbReference type="Proteomes" id="UP000007879"/>
    </source>
</evidence>
<dbReference type="PANTHER" id="PTHR32083">
    <property type="entry name" value="CILIA AND FLAGELLA-ASSOCIATED PROTEIN 58-RELATED"/>
    <property type="match status" value="1"/>
</dbReference>
<feature type="region of interest" description="Disordered" evidence="3">
    <location>
        <begin position="584"/>
        <end position="608"/>
    </location>
</feature>
<dbReference type="InParanoid" id="A0A1X7U2V7"/>
<gene>
    <name evidence="5" type="primary">100632423</name>
</gene>
<accession>A0A1X7U2V7</accession>
<evidence type="ECO:0000256" key="3">
    <source>
        <dbReference type="SAM" id="MobiDB-lite"/>
    </source>
</evidence>
<evidence type="ECO:0000256" key="2">
    <source>
        <dbReference type="SAM" id="Coils"/>
    </source>
</evidence>
<keyword evidence="6" id="KW-1185">Reference proteome</keyword>
<evidence type="ECO:0000313" key="5">
    <source>
        <dbReference type="EnsemblMetazoa" id="Aqu2.1.21766_001"/>
    </source>
</evidence>
<organism evidence="5">
    <name type="scientific">Amphimedon queenslandica</name>
    <name type="common">Sponge</name>
    <dbReference type="NCBI Taxonomy" id="400682"/>
    <lineage>
        <taxon>Eukaryota</taxon>
        <taxon>Metazoa</taxon>
        <taxon>Porifera</taxon>
        <taxon>Demospongiae</taxon>
        <taxon>Heteroscleromorpha</taxon>
        <taxon>Haplosclerida</taxon>
        <taxon>Niphatidae</taxon>
        <taxon>Amphimedon</taxon>
    </lineage>
</organism>
<feature type="domain" description="Cilia- and flagella-associated protein 58 central coiled coil" evidence="4">
    <location>
        <begin position="471"/>
        <end position="703"/>
    </location>
</feature>
<feature type="coiled-coil region" evidence="2">
    <location>
        <begin position="142"/>
        <end position="224"/>
    </location>
</feature>
<proteinExistence type="predicted"/>
<dbReference type="AlphaFoldDB" id="A0A1X7U2V7"/>
<feature type="region of interest" description="Disordered" evidence="3">
    <location>
        <begin position="103"/>
        <end position="130"/>
    </location>
</feature>
<evidence type="ECO:0000259" key="4">
    <source>
        <dbReference type="Pfam" id="PF21771"/>
    </source>
</evidence>
<dbReference type="KEGG" id="aqu:100632423"/>
<feature type="coiled-coil region" evidence="2">
    <location>
        <begin position="274"/>
        <end position="336"/>
    </location>
</feature>
<feature type="coiled-coil region" evidence="2">
    <location>
        <begin position="491"/>
        <end position="567"/>
    </location>
</feature>
<dbReference type="EnsemblMetazoa" id="XM_020000944.1">
    <property type="protein sequence ID" value="XP_019856503.1"/>
    <property type="gene ID" value="LOC100632423"/>
</dbReference>
<dbReference type="EnsemblMetazoa" id="Aqu2.1.21766_001">
    <property type="protein sequence ID" value="Aqu2.1.21766_001"/>
    <property type="gene ID" value="Aqu2.1.21766"/>
</dbReference>
<evidence type="ECO:0000256" key="1">
    <source>
        <dbReference type="ARBA" id="ARBA00023054"/>
    </source>
</evidence>
<sequence>MSLSGLSSLVSDKRVTDSEDEETGGVDEDSEKEVVIAKPPEQGGLSSHSQSIAASDLLDQLVENGSISGERAGRLKRKYNSLIHSIERSRAAENALLQKSHELKQQLSSGQTTIERGDGFPESDSSHTSKLRQTLLTQHNELLQTENRTIKLDREIEQLEEEKRQLQREYDHLPKREELDEKRQSLDTAIHQLHDEIDQRIAIVNSLKDEVHKVNETIAGIQRDTAELHKLENTVQEDLSSILIAPTNLPREMDKIRKQIADNEKQVLDHTQVLEGLDEEIARLTQLVNNMKEEVVSERALSMEERRKVEKNQLRLEGMEKNILLAKEQEAAYLEEGANTELQYKHRTNEQRSIYDGLMIRTKEKDKDLKALKRAEIQLRSTQSALEQQHRILEPLIIKLEEMQSKSKSRQGELYSLTNEVETLRKSLKQMAGTEEYQEQSLEFLLEREKELRQSARRNQKLVGDISKAALAMMKQRDNRAKDFYKAIRQKQQVEDDIRKGTNQIEDQQKRLRDLEISLRDFAQAYELVKSERNIVYSQIQSYQQLSAEMREKLKVLQNEKEILHNAVDSKTKILARSHLAIASKTQDRDGQHSELTKIRTQQEDGRSELERQREVLYKLTQQINSTEQTLNRLCQYYEQVVQSRNDTGLQLIERNEEVCVFHEKINVQATITQQGIAKLAEKEEELQFLKMELARLQREIKINRDQLPEKEELERELTLHQNMLLSTKESLKCLEEEMCDARNPERVRLLAGKDPSCKELRERVQKLQDQLSEREHQLLEKELLMEQIHRLLGRTQKKVEARKETTFQVGTKGNHYQSKLRELTKKIMSSISELSVQQALALHLSQVVSEKETQLERAYKRLEAGEPPDDEVTNEIVKAYQKTLNKISSSDNDMSLQDEGRELPNGVYTTASPRPNAYIPDSETDLPLPKPYGNHAPFKPTQPGANIRHIRKPHLPPIDI</sequence>
<feature type="compositionally biased region" description="Basic and acidic residues" evidence="3">
    <location>
        <begin position="115"/>
        <end position="127"/>
    </location>
</feature>
<dbReference type="PANTHER" id="PTHR32083:SF34">
    <property type="entry name" value="COILED-COIL DOMAIN-CONTAINING PROTEIN 146"/>
    <property type="match status" value="1"/>
</dbReference>
<dbReference type="Pfam" id="PF21771">
    <property type="entry name" value="CFAP58_CC"/>
    <property type="match status" value="1"/>
</dbReference>
<protein>
    <recommendedName>
        <fullName evidence="4">Cilia- and flagella-associated protein 58 central coiled coil domain-containing protein</fullName>
    </recommendedName>
</protein>
<feature type="coiled-coil region" evidence="2">
    <location>
        <begin position="758"/>
        <end position="785"/>
    </location>
</feature>
<dbReference type="Proteomes" id="UP000007879">
    <property type="component" value="Unassembled WGS sequence"/>
</dbReference>
<feature type="compositionally biased region" description="Acidic residues" evidence="3">
    <location>
        <begin position="18"/>
        <end position="31"/>
    </location>
</feature>
<dbReference type="OrthoDB" id="10262929at2759"/>
<feature type="coiled-coil region" evidence="2">
    <location>
        <begin position="680"/>
        <end position="731"/>
    </location>
</feature>
<dbReference type="InterPro" id="IPR049270">
    <property type="entry name" value="CFAP58_CC"/>
</dbReference>
<dbReference type="GO" id="GO:0005856">
    <property type="term" value="C:cytoskeleton"/>
    <property type="evidence" value="ECO:0007669"/>
    <property type="project" value="TreeGrafter"/>
</dbReference>